<organism evidence="7 8">
    <name type="scientific">Pelotomaculum schinkii</name>
    <dbReference type="NCBI Taxonomy" id="78350"/>
    <lineage>
        <taxon>Bacteria</taxon>
        <taxon>Bacillati</taxon>
        <taxon>Bacillota</taxon>
        <taxon>Clostridia</taxon>
        <taxon>Eubacteriales</taxon>
        <taxon>Desulfotomaculaceae</taxon>
        <taxon>Pelotomaculum</taxon>
    </lineage>
</organism>
<feature type="region of interest" description="Phosphopantothenate--cysteine ligase" evidence="3">
    <location>
        <begin position="190"/>
        <end position="400"/>
    </location>
</feature>
<dbReference type="InterPro" id="IPR005252">
    <property type="entry name" value="CoaBC"/>
</dbReference>
<evidence type="ECO:0000256" key="4">
    <source>
        <dbReference type="RuleBase" id="RU364078"/>
    </source>
</evidence>
<comment type="similarity">
    <text evidence="3 4">In the C-terminal section; belongs to the PPC synthetase family.</text>
</comment>
<dbReference type="NCBIfam" id="TIGR00521">
    <property type="entry name" value="coaBC_dfp"/>
    <property type="match status" value="1"/>
</dbReference>
<dbReference type="RefSeq" id="WP_190258491.1">
    <property type="nucleotide sequence ID" value="NZ_QFGA01000002.1"/>
</dbReference>
<dbReference type="PANTHER" id="PTHR14359:SF6">
    <property type="entry name" value="PHOSPHOPANTOTHENOYLCYSTEINE DECARBOXYLASE"/>
    <property type="match status" value="1"/>
</dbReference>
<comment type="pathway">
    <text evidence="3 4">Cofactor biosynthesis; coenzyme A biosynthesis; CoA from (R)-pantothenate: step 3/5.</text>
</comment>
<dbReference type="GO" id="GO:0015941">
    <property type="term" value="P:pantothenate catabolic process"/>
    <property type="evidence" value="ECO:0007669"/>
    <property type="project" value="InterPro"/>
</dbReference>
<keyword evidence="3" id="KW-0460">Magnesium</keyword>
<feature type="binding site" evidence="3">
    <location>
        <position position="340"/>
    </location>
    <ligand>
        <name>CTP</name>
        <dbReference type="ChEBI" id="CHEBI:37563"/>
    </ligand>
</feature>
<dbReference type="Proteomes" id="UP000298324">
    <property type="component" value="Unassembled WGS sequence"/>
</dbReference>
<comment type="similarity">
    <text evidence="3 4">In the N-terminal section; belongs to the HFCD (homo-oligomeric flavin containing Cys decarboxylase) superfamily.</text>
</comment>
<dbReference type="GO" id="GO:0004633">
    <property type="term" value="F:phosphopantothenoylcysteine decarboxylase activity"/>
    <property type="evidence" value="ECO:0007669"/>
    <property type="project" value="UniProtKB-UniRule"/>
</dbReference>
<protein>
    <recommendedName>
        <fullName evidence="3">Coenzyme A biosynthesis bifunctional protein CoaBC</fullName>
    </recommendedName>
    <alternativeName>
        <fullName evidence="3">DNA/pantothenate metabolism flavoprotein</fullName>
    </alternativeName>
    <alternativeName>
        <fullName evidence="3">Phosphopantothenoylcysteine synthetase/decarboxylase</fullName>
        <shortName evidence="3">PPCS-PPCDC</shortName>
    </alternativeName>
    <domain>
        <recommendedName>
            <fullName evidence="3">Phosphopantothenoylcysteine decarboxylase</fullName>
            <shortName evidence="3">PPC decarboxylase</shortName>
            <shortName evidence="3">PPC-DC</shortName>
            <ecNumber evidence="3">4.1.1.36</ecNumber>
        </recommendedName>
        <alternativeName>
            <fullName evidence="3">CoaC</fullName>
        </alternativeName>
    </domain>
    <domain>
        <recommendedName>
            <fullName evidence="3">Phosphopantothenate--cysteine ligase</fullName>
            <ecNumber evidence="3">6.3.2.5</ecNumber>
        </recommendedName>
        <alternativeName>
            <fullName evidence="3">CoaB</fullName>
        </alternativeName>
        <alternativeName>
            <fullName evidence="3">Phosphopantothenoylcysteine synthetase</fullName>
            <shortName evidence="3">PPC synthetase</shortName>
            <shortName evidence="3">PPC-S</shortName>
        </alternativeName>
    </domain>
</protein>
<dbReference type="SUPFAM" id="SSF102645">
    <property type="entry name" value="CoaB-like"/>
    <property type="match status" value="1"/>
</dbReference>
<dbReference type="Pfam" id="PF02441">
    <property type="entry name" value="Flavoprotein"/>
    <property type="match status" value="1"/>
</dbReference>
<feature type="domain" description="DNA/pantothenate metabolism flavoprotein C-terminal" evidence="6">
    <location>
        <begin position="185"/>
        <end position="393"/>
    </location>
</feature>
<keyword evidence="1 3" id="KW-0210">Decarboxylase</keyword>
<keyword evidence="3 4" id="KW-0285">Flavoprotein</keyword>
<dbReference type="InterPro" id="IPR036551">
    <property type="entry name" value="Flavin_trans-like"/>
</dbReference>
<keyword evidence="3 4" id="KW-0436">Ligase</keyword>
<evidence type="ECO:0000259" key="5">
    <source>
        <dbReference type="Pfam" id="PF02441"/>
    </source>
</evidence>
<feature type="binding site" evidence="3">
    <location>
        <begin position="304"/>
        <end position="307"/>
    </location>
    <ligand>
        <name>CTP</name>
        <dbReference type="ChEBI" id="CHEBI:37563"/>
    </ligand>
</feature>
<evidence type="ECO:0000313" key="7">
    <source>
        <dbReference type="EMBL" id="TEB05745.1"/>
    </source>
</evidence>
<comment type="cofactor">
    <cofactor evidence="3">
        <name>FMN</name>
        <dbReference type="ChEBI" id="CHEBI:58210"/>
    </cofactor>
    <text evidence="3">Binds 1 FMN per subunit.</text>
</comment>
<dbReference type="UniPathway" id="UPA00241">
    <property type="reaction ID" value="UER00353"/>
</dbReference>
<evidence type="ECO:0000259" key="6">
    <source>
        <dbReference type="Pfam" id="PF04127"/>
    </source>
</evidence>
<keyword evidence="3" id="KW-0479">Metal-binding</keyword>
<dbReference type="Gene3D" id="3.40.50.10300">
    <property type="entry name" value="CoaB-like"/>
    <property type="match status" value="1"/>
</dbReference>
<dbReference type="HAMAP" id="MF_02225">
    <property type="entry name" value="CoaBC"/>
    <property type="match status" value="1"/>
</dbReference>
<comment type="catalytic activity">
    <reaction evidence="3 4">
        <text>(R)-4'-phosphopantothenate + L-cysteine + CTP = N-[(R)-4-phosphopantothenoyl]-L-cysteine + CMP + diphosphate + H(+)</text>
        <dbReference type="Rhea" id="RHEA:19397"/>
        <dbReference type="ChEBI" id="CHEBI:10986"/>
        <dbReference type="ChEBI" id="CHEBI:15378"/>
        <dbReference type="ChEBI" id="CHEBI:33019"/>
        <dbReference type="ChEBI" id="CHEBI:35235"/>
        <dbReference type="ChEBI" id="CHEBI:37563"/>
        <dbReference type="ChEBI" id="CHEBI:59458"/>
        <dbReference type="ChEBI" id="CHEBI:60377"/>
        <dbReference type="EC" id="6.3.2.5"/>
    </reaction>
</comment>
<name>A0A4Y7R9V8_9FIRM</name>
<evidence type="ECO:0000256" key="3">
    <source>
        <dbReference type="HAMAP-Rule" id="MF_02225"/>
    </source>
</evidence>
<accession>A0A4Y7R9V8</accession>
<evidence type="ECO:0000256" key="1">
    <source>
        <dbReference type="ARBA" id="ARBA00022793"/>
    </source>
</evidence>
<keyword evidence="8" id="KW-1185">Reference proteome</keyword>
<dbReference type="GO" id="GO:0004632">
    <property type="term" value="F:phosphopantothenate--cysteine ligase activity"/>
    <property type="evidence" value="ECO:0007669"/>
    <property type="project" value="UniProtKB-UniRule"/>
</dbReference>
<gene>
    <name evidence="3 7" type="primary">coaBC</name>
    <name evidence="7" type="ORF">Psch_02786</name>
</gene>
<feature type="binding site" evidence="3">
    <location>
        <position position="288"/>
    </location>
    <ligand>
        <name>CTP</name>
        <dbReference type="ChEBI" id="CHEBI:37563"/>
    </ligand>
</feature>
<keyword evidence="3 4" id="KW-0288">FMN</keyword>
<dbReference type="InterPro" id="IPR003382">
    <property type="entry name" value="Flavoprotein"/>
</dbReference>
<dbReference type="AlphaFoldDB" id="A0A4Y7R9V8"/>
<dbReference type="Pfam" id="PF04127">
    <property type="entry name" value="DFP"/>
    <property type="match status" value="1"/>
</dbReference>
<comment type="cofactor">
    <cofactor evidence="3">
        <name>Mg(2+)</name>
        <dbReference type="ChEBI" id="CHEBI:18420"/>
    </cofactor>
</comment>
<keyword evidence="2 3" id="KW-0456">Lyase</keyword>
<dbReference type="GO" id="GO:0046872">
    <property type="term" value="F:metal ion binding"/>
    <property type="evidence" value="ECO:0007669"/>
    <property type="project" value="UniProtKB-KW"/>
</dbReference>
<dbReference type="InterPro" id="IPR035929">
    <property type="entry name" value="CoaB-like_sf"/>
</dbReference>
<feature type="binding site" evidence="3">
    <location>
        <position position="336"/>
    </location>
    <ligand>
        <name>CTP</name>
        <dbReference type="ChEBI" id="CHEBI:37563"/>
    </ligand>
</feature>
<keyword evidence="3" id="KW-0511">Multifunctional enzyme</keyword>
<evidence type="ECO:0000313" key="8">
    <source>
        <dbReference type="Proteomes" id="UP000298324"/>
    </source>
</evidence>
<dbReference type="SUPFAM" id="SSF52507">
    <property type="entry name" value="Homo-oligomeric flavin-containing Cys decarboxylases, HFCD"/>
    <property type="match status" value="1"/>
</dbReference>
<evidence type="ECO:0000256" key="2">
    <source>
        <dbReference type="ARBA" id="ARBA00023239"/>
    </source>
</evidence>
<dbReference type="PANTHER" id="PTHR14359">
    <property type="entry name" value="HOMO-OLIGOMERIC FLAVIN CONTAINING CYS DECARBOXYLASE FAMILY"/>
    <property type="match status" value="1"/>
</dbReference>
<comment type="catalytic activity">
    <reaction evidence="3 4">
        <text>N-[(R)-4-phosphopantothenoyl]-L-cysteine + H(+) = (R)-4'-phosphopantetheine + CO2</text>
        <dbReference type="Rhea" id="RHEA:16793"/>
        <dbReference type="ChEBI" id="CHEBI:15378"/>
        <dbReference type="ChEBI" id="CHEBI:16526"/>
        <dbReference type="ChEBI" id="CHEBI:59458"/>
        <dbReference type="ChEBI" id="CHEBI:61723"/>
        <dbReference type="EC" id="4.1.1.36"/>
    </reaction>
</comment>
<sequence length="400" mass="43202">MLAGKTITLGVTGGIAAFKVAQLASNLKAAGAEVHVVMTRSAQEFVRPLTFQALTDNRVYTDLFDRASGWNVQHVELATQSDLIVVAPATANIIAKAAVGLADDLLSTVITAAACPVLFCPAMNKNMYENPVVQRNLTVLRELGYHFVEPGRGRLACGVEGIGRLAEIEAIQENIEVLLASDQDLSGMSVLVTAGPTVEPIDPVRYLTNRSSGKMGYAVAGAALRRGARVILVSGPTALKPPHGVEFIGVETAREMFDAVLAHYPHVDVVVKSAAVADYRPKEAAQHKIKKNQDQMTIELEKNPDILAELGRRKTRQILVGFAAETKELEKNALRKLEMKNLDLLVANDVTRPGAEFGADTNIVKLVYPGQIIVQLPKMDKKTLADRILDEALNLRASSQ</sequence>
<dbReference type="EC" id="4.1.1.36" evidence="3"/>
<comment type="pathway">
    <text evidence="3 4">Cofactor biosynthesis; coenzyme A biosynthesis; CoA from (R)-pantothenate: step 2/5.</text>
</comment>
<feature type="active site" description="Proton donor" evidence="3">
    <location>
        <position position="157"/>
    </location>
</feature>
<dbReference type="EC" id="6.3.2.5" evidence="3"/>
<comment type="caution">
    <text evidence="3">Lacks conserved residue(s) required for the propagation of feature annotation.</text>
</comment>
<dbReference type="GO" id="GO:0015937">
    <property type="term" value="P:coenzyme A biosynthetic process"/>
    <property type="evidence" value="ECO:0007669"/>
    <property type="project" value="UniProtKB-UniRule"/>
</dbReference>
<dbReference type="InterPro" id="IPR007085">
    <property type="entry name" value="DNA/pantothenate-metab_flavo_C"/>
</dbReference>
<feature type="binding site" evidence="3">
    <location>
        <position position="278"/>
    </location>
    <ligand>
        <name>CTP</name>
        <dbReference type="ChEBI" id="CHEBI:37563"/>
    </ligand>
</feature>
<comment type="function">
    <text evidence="4">Catalyzes two steps in the biosynthesis of coenzyme A. In the first step cysteine is conjugated to 4'-phosphopantothenate to form 4-phosphopantothenoylcysteine, in the latter compound is decarboxylated to form 4'-phosphopantotheine.</text>
</comment>
<dbReference type="EMBL" id="QFGA01000002">
    <property type="protein sequence ID" value="TEB05745.1"/>
    <property type="molecule type" value="Genomic_DNA"/>
</dbReference>
<dbReference type="Gene3D" id="3.40.50.1950">
    <property type="entry name" value="Flavin prenyltransferase-like"/>
    <property type="match status" value="1"/>
</dbReference>
<comment type="caution">
    <text evidence="7">The sequence shown here is derived from an EMBL/GenBank/DDBJ whole genome shotgun (WGS) entry which is preliminary data.</text>
</comment>
<feature type="domain" description="Flavoprotein" evidence="5">
    <location>
        <begin position="5"/>
        <end position="175"/>
    </location>
</feature>
<dbReference type="GO" id="GO:0010181">
    <property type="term" value="F:FMN binding"/>
    <property type="evidence" value="ECO:0007669"/>
    <property type="project" value="UniProtKB-UniRule"/>
</dbReference>
<reference evidence="7 8" key="1">
    <citation type="journal article" date="2018" name="Environ. Microbiol.">
        <title>Novel energy conservation strategies and behaviour of Pelotomaculum schinkii driving syntrophic propionate catabolism.</title>
        <authorList>
            <person name="Hidalgo-Ahumada C.A.P."/>
            <person name="Nobu M.K."/>
            <person name="Narihiro T."/>
            <person name="Tamaki H."/>
            <person name="Liu W.T."/>
            <person name="Kamagata Y."/>
            <person name="Stams A.J.M."/>
            <person name="Imachi H."/>
            <person name="Sousa D.Z."/>
        </authorList>
    </citation>
    <scope>NUCLEOTIDE SEQUENCE [LARGE SCALE GENOMIC DNA]</scope>
    <source>
        <strain evidence="7 8">HH</strain>
    </source>
</reference>
<feature type="binding site" evidence="3">
    <location>
        <position position="322"/>
    </location>
    <ligand>
        <name>CTP</name>
        <dbReference type="ChEBI" id="CHEBI:37563"/>
    </ligand>
</feature>
<dbReference type="GO" id="GO:0071513">
    <property type="term" value="C:phosphopantothenoylcysteine decarboxylase complex"/>
    <property type="evidence" value="ECO:0007669"/>
    <property type="project" value="TreeGrafter"/>
</dbReference>
<comment type="function">
    <text evidence="3">Catalyzes two sequential steps in the biosynthesis of coenzyme A. In the first step cysteine is conjugated to 4'-phosphopantothenate to form 4-phosphopantothenoylcysteine. In the second step the latter compound is decarboxylated to form 4'-phosphopantotheine.</text>
</comment>
<feature type="region of interest" description="Phosphopantothenoylcysteine decarboxylase" evidence="3">
    <location>
        <begin position="1"/>
        <end position="189"/>
    </location>
</feature>
<proteinExistence type="inferred from homology"/>